<dbReference type="InterPro" id="IPR006680">
    <property type="entry name" value="Amidohydro-rel"/>
</dbReference>
<evidence type="ECO:0000256" key="1">
    <source>
        <dbReference type="ARBA" id="ARBA00001947"/>
    </source>
</evidence>
<keyword evidence="2" id="KW-0479">Metal-binding</keyword>
<evidence type="ECO:0000259" key="6">
    <source>
        <dbReference type="Pfam" id="PF22429"/>
    </source>
</evidence>
<dbReference type="Gene3D" id="2.30.40.10">
    <property type="entry name" value="Urease, subunit C, domain 1"/>
    <property type="match status" value="1"/>
</dbReference>
<dbReference type="PANTHER" id="PTHR11271:SF48">
    <property type="entry name" value="AMIDOHYDROLASE-RELATED DOMAIN-CONTAINING PROTEIN"/>
    <property type="match status" value="1"/>
</dbReference>
<dbReference type="GO" id="GO:0005829">
    <property type="term" value="C:cytosol"/>
    <property type="evidence" value="ECO:0007669"/>
    <property type="project" value="TreeGrafter"/>
</dbReference>
<keyword evidence="4" id="KW-0862">Zinc</keyword>
<dbReference type="EMBL" id="UOFA01000011">
    <property type="protein sequence ID" value="VAW43693.1"/>
    <property type="molecule type" value="Genomic_DNA"/>
</dbReference>
<dbReference type="PANTHER" id="PTHR11271">
    <property type="entry name" value="GUANINE DEAMINASE"/>
    <property type="match status" value="1"/>
</dbReference>
<evidence type="ECO:0000256" key="4">
    <source>
        <dbReference type="ARBA" id="ARBA00022833"/>
    </source>
</evidence>
<dbReference type="InterPro" id="IPR010252">
    <property type="entry name" value="HutF"/>
</dbReference>
<dbReference type="GO" id="GO:0050416">
    <property type="term" value="F:formimidoylglutamate deiminase activity"/>
    <property type="evidence" value="ECO:0007669"/>
    <property type="project" value="UniProtKB-EC"/>
</dbReference>
<dbReference type="Gene3D" id="3.20.20.140">
    <property type="entry name" value="Metal-dependent hydrolases"/>
    <property type="match status" value="1"/>
</dbReference>
<sequence length="419" mass="47434">MNSYFLKSALLPQGWCQNVRVTTEQGVFKTIEPDAMQQNKDQVLNVLIPAMPNAHSHVFQRAMAGLSEYKGQAKGDLSVDSFWSWRDLMYQLAEHLDSDTLYQVAKNCYAEMREAGYASVCEFHYVHRDKSDATDFFSHSEVLLKAAAEIGLPITLLPVLYAFSAVGDVPLKAEQKRFELAVGEYIELFNHLQPQLQHDQKLGICFHSIRAVNQQQMQSVIDALPTDLPIHIHIAEQQAELDQAIEHYGKRPVTWLFEHFKVDHRWNLVHATHLDDHEINLIADSGAVAVLCPLTEANLGDGIFPMLAFKDKGGTWAIGSDSHIEIQPQQELKMLEYSQRLQHQQRNVCCDKTQPHVGTWMWLQAVAGGNQACGLHATGIEAENSSQVIELQSEWAMEAEKTLDSWIFSDRTKATSRWL</sequence>
<evidence type="ECO:0000256" key="3">
    <source>
        <dbReference type="ARBA" id="ARBA00022801"/>
    </source>
</evidence>
<dbReference type="GO" id="GO:0046872">
    <property type="term" value="F:metal ion binding"/>
    <property type="evidence" value="ECO:0007669"/>
    <property type="project" value="UniProtKB-KW"/>
</dbReference>
<evidence type="ECO:0000256" key="2">
    <source>
        <dbReference type="ARBA" id="ARBA00022723"/>
    </source>
</evidence>
<organism evidence="7">
    <name type="scientific">hydrothermal vent metagenome</name>
    <dbReference type="NCBI Taxonomy" id="652676"/>
    <lineage>
        <taxon>unclassified sequences</taxon>
        <taxon>metagenomes</taxon>
        <taxon>ecological metagenomes</taxon>
    </lineage>
</organism>
<dbReference type="SUPFAM" id="SSF51556">
    <property type="entry name" value="Metallo-dependent hydrolases"/>
    <property type="match status" value="1"/>
</dbReference>
<dbReference type="InterPro" id="IPR032466">
    <property type="entry name" value="Metal_Hydrolase"/>
</dbReference>
<feature type="domain" description="Formimidoylglutamate deiminase N-terminal" evidence="6">
    <location>
        <begin position="6"/>
        <end position="41"/>
    </location>
</feature>
<gene>
    <name evidence="7" type="ORF">MNBD_GAMMA02-1519</name>
</gene>
<dbReference type="AlphaFoldDB" id="A0A3B0VU77"/>
<dbReference type="GO" id="GO:0019239">
    <property type="term" value="F:deaminase activity"/>
    <property type="evidence" value="ECO:0007669"/>
    <property type="project" value="TreeGrafter"/>
</dbReference>
<evidence type="ECO:0000259" key="5">
    <source>
        <dbReference type="Pfam" id="PF01979"/>
    </source>
</evidence>
<name>A0A3B0VU77_9ZZZZ</name>
<feature type="domain" description="Amidohydrolase-related" evidence="5">
    <location>
        <begin position="46"/>
        <end position="343"/>
    </location>
</feature>
<dbReference type="Pfam" id="PF22429">
    <property type="entry name" value="HutF_N"/>
    <property type="match status" value="1"/>
</dbReference>
<evidence type="ECO:0000313" key="7">
    <source>
        <dbReference type="EMBL" id="VAW43693.1"/>
    </source>
</evidence>
<dbReference type="Pfam" id="PF01979">
    <property type="entry name" value="Amidohydro_1"/>
    <property type="match status" value="1"/>
</dbReference>
<proteinExistence type="predicted"/>
<dbReference type="EC" id="3.5.3.13" evidence="7"/>
<protein>
    <submittedName>
        <fullName evidence="7">Formiminoglutamic iminohydrolase</fullName>
        <ecNumber evidence="7">3.5.3.13</ecNumber>
    </submittedName>
</protein>
<comment type="cofactor">
    <cofactor evidence="1">
        <name>Zn(2+)</name>
        <dbReference type="ChEBI" id="CHEBI:29105"/>
    </cofactor>
</comment>
<accession>A0A3B0VU77</accession>
<dbReference type="InterPro" id="IPR051607">
    <property type="entry name" value="Metallo-dep_hydrolases"/>
</dbReference>
<reference evidence="7" key="1">
    <citation type="submission" date="2018-06" db="EMBL/GenBank/DDBJ databases">
        <authorList>
            <person name="Zhirakovskaya E."/>
        </authorList>
    </citation>
    <scope>NUCLEOTIDE SEQUENCE</scope>
</reference>
<keyword evidence="3 7" id="KW-0378">Hydrolase</keyword>
<dbReference type="NCBIfam" id="TIGR02022">
    <property type="entry name" value="hutF"/>
    <property type="match status" value="1"/>
</dbReference>
<dbReference type="InterPro" id="IPR011059">
    <property type="entry name" value="Metal-dep_hydrolase_composite"/>
</dbReference>
<dbReference type="InterPro" id="IPR055156">
    <property type="entry name" value="HutF-like_N"/>
</dbReference>